<keyword evidence="3" id="KW-0560">Oxidoreductase</keyword>
<dbReference type="InterPro" id="IPR036291">
    <property type="entry name" value="NAD(P)-bd_dom_sf"/>
</dbReference>
<evidence type="ECO:0000313" key="5">
    <source>
        <dbReference type="EMBL" id="KAF2798626.1"/>
    </source>
</evidence>
<sequence>MSKLITVFGATGAQGSSVIRSLQSNTSKRFTLRGITRNLESASAQHLSASGVEVVKADGWDKEALVAAFRGSWAVFVNTNSDDVVFENPEETRTEADLGRLVVDAAAEAGVEVFVYSGMASARETTKGKIPAAAFDDKHVIGEYAKATGAFKSVVIVSPGFYFENFSIPDMAPIFGGFPFTPSEDGALVFRAPKWGGKEDIPFIAIGDDYGDIIHGILLEPEKYNGNLVQGVSDVRSLDATTNAFERATGKKARFEEIPKWQDLEVYGIRALETVKLMFGFCQESGGRYYGVETENATAAGLKKKAAEARGKSGEETQLLTLEKWFGREFGGK</sequence>
<comment type="similarity">
    <text evidence="1">Belongs to the NmrA-type oxidoreductase family.</text>
</comment>
<evidence type="ECO:0000256" key="1">
    <source>
        <dbReference type="ARBA" id="ARBA00006328"/>
    </source>
</evidence>
<evidence type="ECO:0000259" key="4">
    <source>
        <dbReference type="Pfam" id="PF05368"/>
    </source>
</evidence>
<dbReference type="PANTHER" id="PTHR42748">
    <property type="entry name" value="NITROGEN METABOLITE REPRESSION PROTEIN NMRA FAMILY MEMBER"/>
    <property type="match status" value="1"/>
</dbReference>
<feature type="domain" description="NmrA-like" evidence="4">
    <location>
        <begin position="1"/>
        <end position="287"/>
    </location>
</feature>
<dbReference type="GO" id="GO:0005634">
    <property type="term" value="C:nucleus"/>
    <property type="evidence" value="ECO:0007669"/>
    <property type="project" value="TreeGrafter"/>
</dbReference>
<dbReference type="Gene3D" id="3.40.50.720">
    <property type="entry name" value="NAD(P)-binding Rossmann-like Domain"/>
    <property type="match status" value="1"/>
</dbReference>
<dbReference type="InterPro" id="IPR008030">
    <property type="entry name" value="NmrA-like"/>
</dbReference>
<dbReference type="GO" id="GO:0016491">
    <property type="term" value="F:oxidoreductase activity"/>
    <property type="evidence" value="ECO:0007669"/>
    <property type="project" value="UniProtKB-KW"/>
</dbReference>
<evidence type="ECO:0000256" key="2">
    <source>
        <dbReference type="ARBA" id="ARBA00022857"/>
    </source>
</evidence>
<dbReference type="OrthoDB" id="3358371at2759"/>
<dbReference type="Pfam" id="PF05368">
    <property type="entry name" value="NmrA"/>
    <property type="match status" value="1"/>
</dbReference>
<dbReference type="Gene3D" id="3.90.25.10">
    <property type="entry name" value="UDP-galactose 4-epimerase, domain 1"/>
    <property type="match status" value="1"/>
</dbReference>
<protein>
    <submittedName>
        <fullName evidence="5">NAD(P)-binding protein</fullName>
    </submittedName>
</protein>
<dbReference type="InterPro" id="IPR051164">
    <property type="entry name" value="NmrA-like_oxidored"/>
</dbReference>
<keyword evidence="2" id="KW-0521">NADP</keyword>
<dbReference type="CDD" id="cd05251">
    <property type="entry name" value="NmrA_like_SDR_a"/>
    <property type="match status" value="1"/>
</dbReference>
<reference evidence="5" key="1">
    <citation type="journal article" date="2020" name="Stud. Mycol.">
        <title>101 Dothideomycetes genomes: a test case for predicting lifestyles and emergence of pathogens.</title>
        <authorList>
            <person name="Haridas S."/>
            <person name="Albert R."/>
            <person name="Binder M."/>
            <person name="Bloem J."/>
            <person name="Labutti K."/>
            <person name="Salamov A."/>
            <person name="Andreopoulos B."/>
            <person name="Baker S."/>
            <person name="Barry K."/>
            <person name="Bills G."/>
            <person name="Bluhm B."/>
            <person name="Cannon C."/>
            <person name="Castanera R."/>
            <person name="Culley D."/>
            <person name="Daum C."/>
            <person name="Ezra D."/>
            <person name="Gonzalez J."/>
            <person name="Henrissat B."/>
            <person name="Kuo A."/>
            <person name="Liang C."/>
            <person name="Lipzen A."/>
            <person name="Lutzoni F."/>
            <person name="Magnuson J."/>
            <person name="Mondo S."/>
            <person name="Nolan M."/>
            <person name="Ohm R."/>
            <person name="Pangilinan J."/>
            <person name="Park H.-J."/>
            <person name="Ramirez L."/>
            <person name="Alfaro M."/>
            <person name="Sun H."/>
            <person name="Tritt A."/>
            <person name="Yoshinaga Y."/>
            <person name="Zwiers L.-H."/>
            <person name="Turgeon B."/>
            <person name="Goodwin S."/>
            <person name="Spatafora J."/>
            <person name="Crous P."/>
            <person name="Grigoriev I."/>
        </authorList>
    </citation>
    <scope>NUCLEOTIDE SEQUENCE</scope>
    <source>
        <strain evidence="5">CBS 109.77</strain>
    </source>
</reference>
<evidence type="ECO:0000313" key="6">
    <source>
        <dbReference type="Proteomes" id="UP000799757"/>
    </source>
</evidence>
<keyword evidence="6" id="KW-1185">Reference proteome</keyword>
<dbReference type="SUPFAM" id="SSF51735">
    <property type="entry name" value="NAD(P)-binding Rossmann-fold domains"/>
    <property type="match status" value="1"/>
</dbReference>
<evidence type="ECO:0000256" key="3">
    <source>
        <dbReference type="ARBA" id="ARBA00023002"/>
    </source>
</evidence>
<dbReference type="EMBL" id="MU001780">
    <property type="protein sequence ID" value="KAF2798626.1"/>
    <property type="molecule type" value="Genomic_DNA"/>
</dbReference>
<name>A0A6A6XPZ5_9PLEO</name>
<dbReference type="PANTHER" id="PTHR42748:SF30">
    <property type="entry name" value="NMRA-LIKE DOMAIN-CONTAINING PROTEIN"/>
    <property type="match status" value="1"/>
</dbReference>
<organism evidence="5 6">
    <name type="scientific">Melanomma pulvis-pyrius CBS 109.77</name>
    <dbReference type="NCBI Taxonomy" id="1314802"/>
    <lineage>
        <taxon>Eukaryota</taxon>
        <taxon>Fungi</taxon>
        <taxon>Dikarya</taxon>
        <taxon>Ascomycota</taxon>
        <taxon>Pezizomycotina</taxon>
        <taxon>Dothideomycetes</taxon>
        <taxon>Pleosporomycetidae</taxon>
        <taxon>Pleosporales</taxon>
        <taxon>Melanommataceae</taxon>
        <taxon>Melanomma</taxon>
    </lineage>
</organism>
<proteinExistence type="inferred from homology"/>
<dbReference type="Proteomes" id="UP000799757">
    <property type="component" value="Unassembled WGS sequence"/>
</dbReference>
<dbReference type="AlphaFoldDB" id="A0A6A6XPZ5"/>
<gene>
    <name evidence="5" type="ORF">K505DRAFT_99454</name>
</gene>
<accession>A0A6A6XPZ5</accession>